<evidence type="ECO:0000256" key="1">
    <source>
        <dbReference type="SAM" id="MobiDB-lite"/>
    </source>
</evidence>
<dbReference type="AlphaFoldDB" id="B6TXD6"/>
<feature type="compositionally biased region" description="Basic and acidic residues" evidence="1">
    <location>
        <begin position="1"/>
        <end position="17"/>
    </location>
</feature>
<accession>B6TXD6</accession>
<organism evidence="2">
    <name type="scientific">Zea mays</name>
    <name type="common">Maize</name>
    <dbReference type="NCBI Taxonomy" id="4577"/>
    <lineage>
        <taxon>Eukaryota</taxon>
        <taxon>Viridiplantae</taxon>
        <taxon>Streptophyta</taxon>
        <taxon>Embryophyta</taxon>
        <taxon>Tracheophyta</taxon>
        <taxon>Spermatophyta</taxon>
        <taxon>Magnoliopsida</taxon>
        <taxon>Liliopsida</taxon>
        <taxon>Poales</taxon>
        <taxon>Poaceae</taxon>
        <taxon>PACMAD clade</taxon>
        <taxon>Panicoideae</taxon>
        <taxon>Andropogonodae</taxon>
        <taxon>Andropogoneae</taxon>
        <taxon>Tripsacinae</taxon>
        <taxon>Zea</taxon>
    </lineage>
</organism>
<proteinExistence type="evidence at transcript level"/>
<sequence length="84" mass="8953">MSRCSGREKWGVGDVSRDPPCARTGHAVVKPSGISPRNQAATAVPRVAMVRIQCCAVAARLRVTSRPSWYLGISSLRSRTGTTG</sequence>
<dbReference type="EMBL" id="EU969651">
    <property type="protein sequence ID" value="ACG41769.1"/>
    <property type="molecule type" value="mRNA"/>
</dbReference>
<protein>
    <submittedName>
        <fullName evidence="2">Uncharacterized protein</fullName>
    </submittedName>
</protein>
<reference evidence="2" key="1">
    <citation type="journal article" date="2009" name="Plant Mol. Biol.">
        <title>Insights into corn genes derived from large-scale cDNA sequencing.</title>
        <authorList>
            <person name="Alexandrov N.N."/>
            <person name="Brover V.V."/>
            <person name="Freidin S."/>
            <person name="Troukhan M.E."/>
            <person name="Tatarinova T.V."/>
            <person name="Zhang H."/>
            <person name="Swaller T.J."/>
            <person name="Lu Y.P."/>
            <person name="Bouck J."/>
            <person name="Flavell R.B."/>
            <person name="Feldmann K.A."/>
        </authorList>
    </citation>
    <scope>NUCLEOTIDE SEQUENCE</scope>
</reference>
<evidence type="ECO:0000313" key="2">
    <source>
        <dbReference type="EMBL" id="ACG41769.1"/>
    </source>
</evidence>
<feature type="region of interest" description="Disordered" evidence="1">
    <location>
        <begin position="1"/>
        <end position="39"/>
    </location>
</feature>
<name>B6TXD6_MAIZE</name>